<keyword evidence="3 8" id="KW-0812">Transmembrane</keyword>
<feature type="domain" description="Peptidase S54 rhomboid" evidence="9">
    <location>
        <begin position="216"/>
        <end position="351"/>
    </location>
</feature>
<comment type="caution">
    <text evidence="10">The sequence shown here is derived from an EMBL/GenBank/DDBJ whole genome shotgun (WGS) entry which is preliminary data.</text>
</comment>
<reference evidence="12 13" key="1">
    <citation type="journal article" date="2019" name="Nat. Med.">
        <title>A library of human gut bacterial isolates paired with longitudinal multiomics data enables mechanistic microbiome research.</title>
        <authorList>
            <person name="Poyet M."/>
            <person name="Groussin M."/>
            <person name="Gibbons S.M."/>
            <person name="Avila-Pacheco J."/>
            <person name="Jiang X."/>
            <person name="Kearney S.M."/>
            <person name="Perrotta A.R."/>
            <person name="Berdy B."/>
            <person name="Zhao S."/>
            <person name="Lieberman T.D."/>
            <person name="Swanson P.K."/>
            <person name="Smith M."/>
            <person name="Roesemann S."/>
            <person name="Alexander J.E."/>
            <person name="Rich S.A."/>
            <person name="Livny J."/>
            <person name="Vlamakis H."/>
            <person name="Clish C."/>
            <person name="Bullock K."/>
            <person name="Deik A."/>
            <person name="Scott J."/>
            <person name="Pierce K.A."/>
            <person name="Xavier R.J."/>
            <person name="Alm E.J."/>
        </authorList>
    </citation>
    <scope>NUCLEOTIDE SEQUENCE [LARGE SCALE GENOMIC DNA]</scope>
    <source>
        <strain evidence="10 12">BIOML-A4</strain>
        <strain evidence="11 13">BIOML-A5</strain>
    </source>
</reference>
<dbReference type="PANTHER" id="PTHR43731">
    <property type="entry name" value="RHOMBOID PROTEASE"/>
    <property type="match status" value="1"/>
</dbReference>
<dbReference type="OrthoDB" id="9813074at2"/>
<feature type="transmembrane region" description="Helical" evidence="8">
    <location>
        <begin position="165"/>
        <end position="187"/>
    </location>
</feature>
<keyword evidence="10" id="KW-0645">Protease</keyword>
<feature type="coiled-coil region" evidence="7">
    <location>
        <begin position="129"/>
        <end position="156"/>
    </location>
</feature>
<sequence length="425" mass="47947">MSSFTEKDVQLLQLAYYFVSDCQYQFISTREAQDEIWLGNPKHPEYPIIRLSQTRLSTVFFDKTRILKIHQAIRNLFRRNCDLLDIHLSDEIVEDQEEQIDLVTISPQTVSDPQLTAVFPGIDHAVQPIQDPQQEYDRITQKLSELQRQRAHSTQKKSPLQPPKATMILMGICIAVYLLSLVFTFMFKNLGGSGEVSVAVAVLLGGYYKAFVVGANEYWRWLTSAFVHVDFLHLLMNMMALYNMGMLCEKLFGIRNYLIVLFGSILFGSAFVFLGSGNVVAMGISGGLYGLLAAFLVYGIQTRILFQPQLRTQFLLILMINLMISLMPGVSLAAHFGGFVGGLLISVVLTRNDSWAQLRKNTMVALCVAVVFIGLKTVEPKARELDAIYPGTDRMIVEMLRDLHLDFYGDHLSKKMVETYVGSSL</sequence>
<dbReference type="GO" id="GO:0004252">
    <property type="term" value="F:serine-type endopeptidase activity"/>
    <property type="evidence" value="ECO:0007669"/>
    <property type="project" value="InterPro"/>
</dbReference>
<dbReference type="InterPro" id="IPR022764">
    <property type="entry name" value="Peptidase_S54_rhomboid_dom"/>
</dbReference>
<dbReference type="Proteomes" id="UP000433575">
    <property type="component" value="Unassembled WGS sequence"/>
</dbReference>
<keyword evidence="6 8" id="KW-0472">Membrane</keyword>
<evidence type="ECO:0000259" key="9">
    <source>
        <dbReference type="Pfam" id="PF01694"/>
    </source>
</evidence>
<evidence type="ECO:0000313" key="12">
    <source>
        <dbReference type="Proteomes" id="UP000433575"/>
    </source>
</evidence>
<gene>
    <name evidence="11" type="ORF">GKD88_18270</name>
    <name evidence="10" type="ORF">GKE08_18235</name>
</gene>
<comment type="similarity">
    <text evidence="2">Belongs to the peptidase S54 family.</text>
</comment>
<feature type="transmembrane region" description="Helical" evidence="8">
    <location>
        <begin position="310"/>
        <end position="327"/>
    </location>
</feature>
<evidence type="ECO:0000256" key="1">
    <source>
        <dbReference type="ARBA" id="ARBA00004141"/>
    </source>
</evidence>
<evidence type="ECO:0000256" key="2">
    <source>
        <dbReference type="ARBA" id="ARBA00009045"/>
    </source>
</evidence>
<evidence type="ECO:0000256" key="7">
    <source>
        <dbReference type="SAM" id="Coils"/>
    </source>
</evidence>
<dbReference type="InterPro" id="IPR050925">
    <property type="entry name" value="Rhomboid_protease_S54"/>
</dbReference>
<keyword evidence="4" id="KW-0378">Hydrolase</keyword>
<protein>
    <submittedName>
        <fullName evidence="10">Rhomboid family intramembrane serine protease</fullName>
    </submittedName>
</protein>
<dbReference type="EMBL" id="WKPJ01000050">
    <property type="protein sequence ID" value="MSA91264.1"/>
    <property type="molecule type" value="Genomic_DNA"/>
</dbReference>
<proteinExistence type="inferred from homology"/>
<feature type="transmembrane region" description="Helical" evidence="8">
    <location>
        <begin position="196"/>
        <end position="215"/>
    </location>
</feature>
<evidence type="ECO:0000256" key="3">
    <source>
        <dbReference type="ARBA" id="ARBA00022692"/>
    </source>
</evidence>
<dbReference type="Proteomes" id="UP000480929">
    <property type="component" value="Unassembled WGS sequence"/>
</dbReference>
<dbReference type="EMBL" id="WKPI01000054">
    <property type="protein sequence ID" value="MSC35064.1"/>
    <property type="molecule type" value="Genomic_DNA"/>
</dbReference>
<feature type="transmembrane region" description="Helical" evidence="8">
    <location>
        <begin position="254"/>
        <end position="273"/>
    </location>
</feature>
<dbReference type="RefSeq" id="WP_154240594.1">
    <property type="nucleotide sequence ID" value="NZ_AP031450.1"/>
</dbReference>
<dbReference type="Gene3D" id="1.20.1540.10">
    <property type="entry name" value="Rhomboid-like"/>
    <property type="match status" value="1"/>
</dbReference>
<dbReference type="Pfam" id="PF01694">
    <property type="entry name" value="Rhomboid"/>
    <property type="match status" value="1"/>
</dbReference>
<dbReference type="GO" id="GO:0016020">
    <property type="term" value="C:membrane"/>
    <property type="evidence" value="ECO:0007669"/>
    <property type="project" value="UniProtKB-SubCell"/>
</dbReference>
<evidence type="ECO:0000256" key="8">
    <source>
        <dbReference type="SAM" id="Phobius"/>
    </source>
</evidence>
<organism evidence="10 12">
    <name type="scientific">Holdemania massiliensis</name>
    <dbReference type="NCBI Taxonomy" id="1468449"/>
    <lineage>
        <taxon>Bacteria</taxon>
        <taxon>Bacillati</taxon>
        <taxon>Bacillota</taxon>
        <taxon>Erysipelotrichia</taxon>
        <taxon>Erysipelotrichales</taxon>
        <taxon>Erysipelotrichaceae</taxon>
        <taxon>Holdemania</taxon>
    </lineage>
</organism>
<evidence type="ECO:0000256" key="6">
    <source>
        <dbReference type="ARBA" id="ARBA00023136"/>
    </source>
</evidence>
<evidence type="ECO:0000256" key="4">
    <source>
        <dbReference type="ARBA" id="ARBA00022801"/>
    </source>
</evidence>
<accession>A0A6N7SBI9</accession>
<dbReference type="PANTHER" id="PTHR43731:SF14">
    <property type="entry name" value="PRESENILIN-ASSOCIATED RHOMBOID-LIKE PROTEIN, MITOCHONDRIAL"/>
    <property type="match status" value="1"/>
</dbReference>
<evidence type="ECO:0000256" key="5">
    <source>
        <dbReference type="ARBA" id="ARBA00022989"/>
    </source>
</evidence>
<keyword evidence="13" id="KW-1185">Reference proteome</keyword>
<keyword evidence="5 8" id="KW-1133">Transmembrane helix</keyword>
<comment type="subcellular location">
    <subcellularLocation>
        <location evidence="1">Membrane</location>
        <topology evidence="1">Multi-pass membrane protein</topology>
    </subcellularLocation>
</comment>
<dbReference type="GO" id="GO:0006508">
    <property type="term" value="P:proteolysis"/>
    <property type="evidence" value="ECO:0007669"/>
    <property type="project" value="UniProtKB-KW"/>
</dbReference>
<evidence type="ECO:0000313" key="13">
    <source>
        <dbReference type="Proteomes" id="UP000480929"/>
    </source>
</evidence>
<dbReference type="AlphaFoldDB" id="A0A6N7SBI9"/>
<dbReference type="SUPFAM" id="SSF144091">
    <property type="entry name" value="Rhomboid-like"/>
    <property type="match status" value="1"/>
</dbReference>
<name>A0A6N7SBI9_9FIRM</name>
<keyword evidence="7" id="KW-0175">Coiled coil</keyword>
<evidence type="ECO:0000313" key="11">
    <source>
        <dbReference type="EMBL" id="MSC35064.1"/>
    </source>
</evidence>
<evidence type="ECO:0000313" key="10">
    <source>
        <dbReference type="EMBL" id="MSA91264.1"/>
    </source>
</evidence>
<dbReference type="InterPro" id="IPR035952">
    <property type="entry name" value="Rhomboid-like_sf"/>
</dbReference>
<feature type="transmembrane region" description="Helical" evidence="8">
    <location>
        <begin position="279"/>
        <end position="298"/>
    </location>
</feature>